<dbReference type="GO" id="GO:0005694">
    <property type="term" value="C:chromosome"/>
    <property type="evidence" value="ECO:0007669"/>
    <property type="project" value="InterPro"/>
</dbReference>
<feature type="domain" description="RecF/RecN/SMC N-terminal" evidence="8">
    <location>
        <begin position="3"/>
        <end position="1161"/>
    </location>
</feature>
<keyword evidence="4 6" id="KW-0175">Coiled coil</keyword>
<dbReference type="GO" id="GO:0030261">
    <property type="term" value="P:chromosome condensation"/>
    <property type="evidence" value="ECO:0007669"/>
    <property type="project" value="InterPro"/>
</dbReference>
<dbReference type="HAMAP" id="MF_01894">
    <property type="entry name" value="Smc_prok"/>
    <property type="match status" value="1"/>
</dbReference>
<comment type="subunit">
    <text evidence="6">Homodimer.</text>
</comment>
<evidence type="ECO:0000256" key="4">
    <source>
        <dbReference type="ARBA" id="ARBA00023054"/>
    </source>
</evidence>
<dbReference type="InterPro" id="IPR011890">
    <property type="entry name" value="SMC_prok"/>
</dbReference>
<dbReference type="GO" id="GO:0007062">
    <property type="term" value="P:sister chromatid cohesion"/>
    <property type="evidence" value="ECO:0007669"/>
    <property type="project" value="InterPro"/>
</dbReference>
<dbReference type="CDD" id="cd03278">
    <property type="entry name" value="ABC_SMC_barmotin"/>
    <property type="match status" value="1"/>
</dbReference>
<comment type="subcellular location">
    <subcellularLocation>
        <location evidence="6">Cytoplasm</location>
    </subcellularLocation>
</comment>
<dbReference type="AlphaFoldDB" id="A0A9E9P349"/>
<dbReference type="PIRSF" id="PIRSF005719">
    <property type="entry name" value="SMC"/>
    <property type="match status" value="1"/>
</dbReference>
<dbReference type="KEGG" id="ovb:NB640_02870"/>
<dbReference type="InterPro" id="IPR010935">
    <property type="entry name" value="SMC_hinge"/>
</dbReference>
<dbReference type="InterPro" id="IPR003395">
    <property type="entry name" value="RecF/RecN/SMC_N"/>
</dbReference>
<feature type="region of interest" description="Disordered" evidence="7">
    <location>
        <begin position="462"/>
        <end position="481"/>
    </location>
</feature>
<organism evidence="10 11">
    <name type="scientific">Oxalobacter vibrioformis</name>
    <dbReference type="NCBI Taxonomy" id="933080"/>
    <lineage>
        <taxon>Bacteria</taxon>
        <taxon>Pseudomonadati</taxon>
        <taxon>Pseudomonadota</taxon>
        <taxon>Betaproteobacteria</taxon>
        <taxon>Burkholderiales</taxon>
        <taxon>Oxalobacteraceae</taxon>
        <taxon>Oxalobacter</taxon>
    </lineage>
</organism>
<evidence type="ECO:0000259" key="8">
    <source>
        <dbReference type="Pfam" id="PF02463"/>
    </source>
</evidence>
<dbReference type="Pfam" id="PF02463">
    <property type="entry name" value="SMC_N"/>
    <property type="match status" value="1"/>
</dbReference>
<comment type="function">
    <text evidence="6">Required for chromosome condensation and partitioning.</text>
</comment>
<dbReference type="EMBL" id="CP098242">
    <property type="protein sequence ID" value="WAW10619.1"/>
    <property type="molecule type" value="Genomic_DNA"/>
</dbReference>
<comment type="similarity">
    <text evidence="6">Belongs to the SMC family.</text>
</comment>
<evidence type="ECO:0000256" key="2">
    <source>
        <dbReference type="ARBA" id="ARBA00022741"/>
    </source>
</evidence>
<keyword evidence="3 6" id="KW-0067">ATP-binding</keyword>
<comment type="domain">
    <text evidence="6">Contains large globular domains required for ATP hydrolysis at each terminus and a third globular domain forming a flexible hinge near the middle of the molecule. These domains are separated by coiled-coil structures.</text>
</comment>
<dbReference type="Proteomes" id="UP001156215">
    <property type="component" value="Chromosome"/>
</dbReference>
<dbReference type="GO" id="GO:0005737">
    <property type="term" value="C:cytoplasm"/>
    <property type="evidence" value="ECO:0007669"/>
    <property type="project" value="UniProtKB-SubCell"/>
</dbReference>
<keyword evidence="11" id="KW-1185">Reference proteome</keyword>
<dbReference type="InterPro" id="IPR036277">
    <property type="entry name" value="SMC_hinge_sf"/>
</dbReference>
<protein>
    <recommendedName>
        <fullName evidence="6">Chromosome partition protein Smc</fullName>
    </recommendedName>
</protein>
<evidence type="ECO:0000256" key="3">
    <source>
        <dbReference type="ARBA" id="ARBA00022840"/>
    </source>
</evidence>
<dbReference type="GO" id="GO:0007059">
    <property type="term" value="P:chromosome segregation"/>
    <property type="evidence" value="ECO:0007669"/>
    <property type="project" value="UniProtKB-UniRule"/>
</dbReference>
<dbReference type="InterPro" id="IPR027417">
    <property type="entry name" value="P-loop_NTPase"/>
</dbReference>
<feature type="binding site" evidence="6">
    <location>
        <begin position="32"/>
        <end position="39"/>
    </location>
    <ligand>
        <name>ATP</name>
        <dbReference type="ChEBI" id="CHEBI:30616"/>
    </ligand>
</feature>
<keyword evidence="2 6" id="KW-0547">Nucleotide-binding</keyword>
<feature type="coiled-coil region" evidence="6">
    <location>
        <begin position="881"/>
        <end position="908"/>
    </location>
</feature>
<feature type="coiled-coil region" evidence="6">
    <location>
        <begin position="764"/>
        <end position="840"/>
    </location>
</feature>
<dbReference type="Gene3D" id="3.40.50.300">
    <property type="entry name" value="P-loop containing nucleotide triphosphate hydrolases"/>
    <property type="match status" value="2"/>
</dbReference>
<dbReference type="GO" id="GO:0016887">
    <property type="term" value="F:ATP hydrolysis activity"/>
    <property type="evidence" value="ECO:0007669"/>
    <property type="project" value="InterPro"/>
</dbReference>
<dbReference type="GO" id="GO:0003677">
    <property type="term" value="F:DNA binding"/>
    <property type="evidence" value="ECO:0007669"/>
    <property type="project" value="UniProtKB-UniRule"/>
</dbReference>
<keyword evidence="5 6" id="KW-0238">DNA-binding</keyword>
<sequence>MRLTSIKLSGFKSFVDPTTIQIQGQLVGVVGPNGCGKSNIIDAVRWVLGESRASELRGESMRDVIFNGTTERKSSGRASVELAFDNDDDRVFGQWGRYDELAVRRVLTREGGSSYHINNMNVRRRDIQDIFMGTGLGPRAYAIIGQGMIARIIEARPEELRVFLEEAAGVSKYRERRRETENRLQDTRENLTRVSDILREINQSLEKLEEQAVVAEKYYALQKEQDEKQKLFWLLEKKNAEEEHARLTIEAEKAKTALEAMNADVVRHDGLLEALRQQHAGASDELHAAQGALYQTNASIGSLEAEIRYVIESRNRLQAQIGSYTQQKEQWQSQEQTYLAELETANARLVDLAVSCEAARRIVVQLAGDLPGVEETWRQAQATCSQLHDQALQVRQQIALSSASHKNITGILTDLSVRRERLVQEKSGMDAPDEAVFQALQEELAEKEIHLQQQHERLALLQDSHPDLEEKRRVSQEQVERRSAELAQTDARLSALIQIQERSQAQGETESWLKKYELADLPPVWRRLQVEQGWEMALESVLSDRIFAREMSRLEWVDSFMSDPPASKLSFFTTAQAGDTLSSTVGTEKDKAGLTPFFSLLRLQDQRLAPVLSGWMRHVFVAHDMKDALARRQILPEGACFVLPQGHLVDRQSVRFYAPESEKEGMFARQQEIENLSARLQDGQKLLQDERIRLMQCESDVTQCNREMQGIHQRATELTRELHAIQLQVVRQSELRDRYLQRHTQIESVLAGITGQENEQREMLAVEEVRMEELDASLADMQSREEAARDILLEKESDLAAFRVRIRESERAAQEAEFSEKSLKNRIGELTKHIETAREQATQMSANVQQGQLTLQDLNDKVAQDNLQVLLDQRLDQEKGLAKLRQNLETVAQQLREAQEQRMGAEKNLQPQRDLIVSMQLKEQAARINVEQFSQKLEESGADIAALGEMLHPGLRSSSLQGEVTRLSNAIAALGAVNLAAAGELSETQQRRNFLEEQHADLNAAIETLEDAIRRIDGETRALLQGTFDQVNGHLSEVFPMLFGGGQASLIMTGDEILDAGVQIMVQPPGKKNVTIHLLSGGEKALAAIALVFSLFQLNPAPFCLLDEVDAPLDDANTERFCNMVKRMSAKTQFVFISHNKIAMEMAQQLIGVTMQEKGVSRIVSVDIEKATEFSNEVQTA</sequence>
<gene>
    <name evidence="6 10" type="primary">smc</name>
    <name evidence="10" type="ORF">NB640_02870</name>
</gene>
<proteinExistence type="inferred from homology"/>
<feature type="coiled-coil region" evidence="6">
    <location>
        <begin position="170"/>
        <end position="348"/>
    </location>
</feature>
<evidence type="ECO:0000256" key="7">
    <source>
        <dbReference type="SAM" id="MobiDB-lite"/>
    </source>
</evidence>
<evidence type="ECO:0000256" key="1">
    <source>
        <dbReference type="ARBA" id="ARBA00022490"/>
    </source>
</evidence>
<accession>A0A9E9P349</accession>
<dbReference type="GO" id="GO:0006260">
    <property type="term" value="P:DNA replication"/>
    <property type="evidence" value="ECO:0007669"/>
    <property type="project" value="UniProtKB-UniRule"/>
</dbReference>
<evidence type="ECO:0000259" key="9">
    <source>
        <dbReference type="Pfam" id="PF06470"/>
    </source>
</evidence>
<feature type="domain" description="SMC hinge" evidence="9">
    <location>
        <begin position="521"/>
        <end position="630"/>
    </location>
</feature>
<dbReference type="SUPFAM" id="SSF75553">
    <property type="entry name" value="Smc hinge domain"/>
    <property type="match status" value="1"/>
</dbReference>
<dbReference type="InterPro" id="IPR024704">
    <property type="entry name" value="SMC"/>
</dbReference>
<reference evidence="10" key="1">
    <citation type="journal article" date="2022" name="Front. Microbiol.">
        <title>New perspectives on an old grouping: The genomic and phenotypic variability of Oxalobacter formigenes and the implications for calcium oxalate stone prevention.</title>
        <authorList>
            <person name="Chmiel J.A."/>
            <person name="Carr C."/>
            <person name="Stuivenberg G.A."/>
            <person name="Venema R."/>
            <person name="Chanyi R.M."/>
            <person name="Al K.F."/>
            <person name="Giguere D."/>
            <person name="Say H."/>
            <person name="Akouris P.P."/>
            <person name="Dominguez Romero S.A."/>
            <person name="Kwong A."/>
            <person name="Tai V."/>
            <person name="Koval S.F."/>
            <person name="Razvi H."/>
            <person name="Bjazevic J."/>
            <person name="Burton J.P."/>
        </authorList>
    </citation>
    <scope>NUCLEOTIDE SEQUENCE</scope>
    <source>
        <strain evidence="10">WoOx3</strain>
    </source>
</reference>
<evidence type="ECO:0000256" key="5">
    <source>
        <dbReference type="ARBA" id="ARBA00023125"/>
    </source>
</evidence>
<evidence type="ECO:0000313" key="10">
    <source>
        <dbReference type="EMBL" id="WAW10619.1"/>
    </source>
</evidence>
<dbReference type="GO" id="GO:0005524">
    <property type="term" value="F:ATP binding"/>
    <property type="evidence" value="ECO:0007669"/>
    <property type="project" value="UniProtKB-UniRule"/>
</dbReference>
<dbReference type="SUPFAM" id="SSF52540">
    <property type="entry name" value="P-loop containing nucleoside triphosphate hydrolases"/>
    <property type="match status" value="1"/>
</dbReference>
<dbReference type="RefSeq" id="WP_269309645.1">
    <property type="nucleotide sequence ID" value="NZ_CP098242.1"/>
</dbReference>
<dbReference type="NCBIfam" id="TIGR02168">
    <property type="entry name" value="SMC_prok_B"/>
    <property type="match status" value="1"/>
</dbReference>
<dbReference type="PANTHER" id="PTHR43977">
    <property type="entry name" value="STRUCTURAL MAINTENANCE OF CHROMOSOMES PROTEIN 3"/>
    <property type="match status" value="1"/>
</dbReference>
<name>A0A9E9P349_9BURK</name>
<dbReference type="Pfam" id="PF06470">
    <property type="entry name" value="SMC_hinge"/>
    <property type="match status" value="1"/>
</dbReference>
<keyword evidence="1 6" id="KW-0963">Cytoplasm</keyword>
<feature type="coiled-coil region" evidence="6">
    <location>
        <begin position="985"/>
        <end position="1019"/>
    </location>
</feature>
<evidence type="ECO:0000313" key="11">
    <source>
        <dbReference type="Proteomes" id="UP001156215"/>
    </source>
</evidence>
<evidence type="ECO:0000256" key="6">
    <source>
        <dbReference type="HAMAP-Rule" id="MF_01894"/>
    </source>
</evidence>